<name>A0A022KZS9_9MICO</name>
<dbReference type="RefSeq" id="WP_017824729.1">
    <property type="nucleotide sequence ID" value="NZ_KB403092.1"/>
</dbReference>
<dbReference type="SMART" id="SM00155">
    <property type="entry name" value="PLDc"/>
    <property type="match status" value="2"/>
</dbReference>
<comment type="caution">
    <text evidence="3">The sequence shown here is derived from an EMBL/GenBank/DDBJ whole genome shotgun (WGS) entry which is preliminary data.</text>
</comment>
<evidence type="ECO:0000259" key="2">
    <source>
        <dbReference type="PROSITE" id="PS50035"/>
    </source>
</evidence>
<keyword evidence="1" id="KW-1133">Transmembrane helix</keyword>
<feature type="transmembrane region" description="Helical" evidence="1">
    <location>
        <begin position="20"/>
        <end position="41"/>
    </location>
</feature>
<dbReference type="Gene3D" id="3.30.870.10">
    <property type="entry name" value="Endonuclease Chain A"/>
    <property type="match status" value="2"/>
</dbReference>
<gene>
    <name evidence="3" type="ORF">D641_0110450</name>
</gene>
<evidence type="ECO:0000256" key="1">
    <source>
        <dbReference type="SAM" id="Phobius"/>
    </source>
</evidence>
<dbReference type="Proteomes" id="UP000019754">
    <property type="component" value="Unassembled WGS sequence"/>
</dbReference>
<keyword evidence="1" id="KW-0812">Transmembrane</keyword>
<dbReference type="PANTHER" id="PTHR21248:SF22">
    <property type="entry name" value="PHOSPHOLIPASE D"/>
    <property type="match status" value="1"/>
</dbReference>
<accession>A0A022KZS9</accession>
<dbReference type="STRING" id="1249481.D641_0110450"/>
<dbReference type="GO" id="GO:0032049">
    <property type="term" value="P:cardiolipin biosynthetic process"/>
    <property type="evidence" value="ECO:0007669"/>
    <property type="project" value="UniProtKB-ARBA"/>
</dbReference>
<organism evidence="3 4">
    <name type="scientific">Brachybacterium muris UCD-AY4</name>
    <dbReference type="NCBI Taxonomy" id="1249481"/>
    <lineage>
        <taxon>Bacteria</taxon>
        <taxon>Bacillati</taxon>
        <taxon>Actinomycetota</taxon>
        <taxon>Actinomycetes</taxon>
        <taxon>Micrococcales</taxon>
        <taxon>Dermabacteraceae</taxon>
        <taxon>Brachybacterium</taxon>
    </lineage>
</organism>
<sequence length="420" mass="47619">MATLNTVRAIFGDRPLRRVAAVAAAITAIPPITAAATLIAVDAVKSRSRKEREAPRPGTFEAQVQESRITLYTSGSEVYDDMIEAIDSARETVLLETFIWKGDEVGQRFIDAMNRAADRGVDARVLYDGFGNLVVPRRFYAGFSDKVRVKRLPAFARPYWKGLLRHTGFNHSKILVVDDHTGFIGGYNIGELYARQWRDTHIREQGPAVWGLRNSIKRVWNEHAEEDDKISWIPPDSWDPEVRVAANLPVQLVYPIRQLYLAAIERARDHIYITTPYFIPDQQILHALTQAARRGVDVRVMVPKKSNHVVADFASRGFYGQMLESGVTILLYDAAMIHAKTATIDGIWSTVGTANIDRLSLSFNYETNVEIIDRDFAANMETVFERDSEHCEVLTSPRWRDRHRMARLAETALIPLRPFL</sequence>
<dbReference type="OrthoDB" id="9762009at2"/>
<dbReference type="AlphaFoldDB" id="A0A022KZS9"/>
<protein>
    <submittedName>
        <fullName evidence="3">Phospholipase</fullName>
    </submittedName>
</protein>
<evidence type="ECO:0000313" key="3">
    <source>
        <dbReference type="EMBL" id="EYT48841.1"/>
    </source>
</evidence>
<dbReference type="InterPro" id="IPR025202">
    <property type="entry name" value="PLD-like_dom"/>
</dbReference>
<keyword evidence="4" id="KW-1185">Reference proteome</keyword>
<dbReference type="EMBL" id="AORC01000012">
    <property type="protein sequence ID" value="EYT48841.1"/>
    <property type="molecule type" value="Genomic_DNA"/>
</dbReference>
<dbReference type="SUPFAM" id="SSF56024">
    <property type="entry name" value="Phospholipase D/nuclease"/>
    <property type="match status" value="2"/>
</dbReference>
<keyword evidence="1" id="KW-0472">Membrane</keyword>
<reference evidence="3 4" key="1">
    <citation type="journal article" date="2013" name="Genome Announc.">
        <title>Draft genome sequence of an Actinobacterium, Brachybacterium muris strain UCD-AY4.</title>
        <authorList>
            <person name="Lo J.R."/>
            <person name="Lang J.M."/>
            <person name="Darling A.E."/>
            <person name="Eisen J.A."/>
            <person name="Coil D.A."/>
        </authorList>
    </citation>
    <scope>NUCLEOTIDE SEQUENCE [LARGE SCALE GENOMIC DNA]</scope>
    <source>
        <strain evidence="3 4">UCD-AY4</strain>
    </source>
</reference>
<dbReference type="CDD" id="cd09112">
    <property type="entry name" value="PLDc_CLS_2"/>
    <property type="match status" value="1"/>
</dbReference>
<dbReference type="Pfam" id="PF13091">
    <property type="entry name" value="PLDc_2"/>
    <property type="match status" value="2"/>
</dbReference>
<dbReference type="HOGENOM" id="CLU_038053_0_2_11"/>
<evidence type="ECO:0000313" key="4">
    <source>
        <dbReference type="Proteomes" id="UP000019754"/>
    </source>
</evidence>
<dbReference type="PANTHER" id="PTHR21248">
    <property type="entry name" value="CARDIOLIPIN SYNTHASE"/>
    <property type="match status" value="1"/>
</dbReference>
<feature type="domain" description="PLD phosphodiesterase" evidence="2">
    <location>
        <begin position="333"/>
        <end position="360"/>
    </location>
</feature>
<feature type="domain" description="PLD phosphodiesterase" evidence="2">
    <location>
        <begin position="166"/>
        <end position="193"/>
    </location>
</feature>
<proteinExistence type="predicted"/>
<dbReference type="CDD" id="cd09110">
    <property type="entry name" value="PLDc_CLS_1"/>
    <property type="match status" value="1"/>
</dbReference>
<dbReference type="InterPro" id="IPR001736">
    <property type="entry name" value="PLipase_D/transphosphatidylase"/>
</dbReference>
<dbReference type="PROSITE" id="PS50035">
    <property type="entry name" value="PLD"/>
    <property type="match status" value="2"/>
</dbReference>
<dbReference type="GO" id="GO:0030572">
    <property type="term" value="F:phosphatidyltransferase activity"/>
    <property type="evidence" value="ECO:0007669"/>
    <property type="project" value="UniProtKB-ARBA"/>
</dbReference>